<proteinExistence type="predicted"/>
<dbReference type="EnsemblBacteria" id="AAM72448">
    <property type="protein sequence ID" value="AAM72448"/>
    <property type="gene ID" value="CT1216"/>
</dbReference>
<dbReference type="EMBL" id="AE006470">
    <property type="protein sequence ID" value="AAM72448.1"/>
    <property type="molecule type" value="Genomic_DNA"/>
</dbReference>
<sequence length="40" mass="5065">MDQPFFLESTELFCRVFRYEFHQNVFLNLKSVLLERSWFF</sequence>
<dbReference type="HOGENOM" id="CLU_3287005_0_0_10"/>
<evidence type="ECO:0000313" key="1">
    <source>
        <dbReference type="EMBL" id="AAM72448.1"/>
    </source>
</evidence>
<protein>
    <submittedName>
        <fullName evidence="1">Uncharacterized protein</fullName>
    </submittedName>
</protein>
<dbReference type="Proteomes" id="UP000001007">
    <property type="component" value="Chromosome"/>
</dbReference>
<evidence type="ECO:0000313" key="2">
    <source>
        <dbReference type="Proteomes" id="UP000001007"/>
    </source>
</evidence>
<accession>Q8KD39</accession>
<dbReference type="AlphaFoldDB" id="Q8KD39"/>
<gene>
    <name evidence="1" type="ordered locus">CT1216</name>
</gene>
<reference evidence="1 2" key="1">
    <citation type="journal article" date="2002" name="Proc. Natl. Acad. Sci. U.S.A.">
        <title>The complete genome sequence of Chlorobium tepidum TLS, a photosynthetic, anaerobic, green-sulfur bacterium.</title>
        <authorList>
            <person name="Eisen J.A."/>
            <person name="Nelson K.E."/>
            <person name="Paulsen I.T."/>
            <person name="Heidelberg J.F."/>
            <person name="Wu M."/>
            <person name="Dodson R.J."/>
            <person name="Deboy R."/>
            <person name="Gwinn M.L."/>
            <person name="Nelson W.C."/>
            <person name="Haft D.H."/>
            <person name="Hickey E.K."/>
            <person name="Peterson J.D."/>
            <person name="Durkin A.S."/>
            <person name="Kolonay J.L."/>
            <person name="Yang F."/>
            <person name="Holt I."/>
            <person name="Umayam L.A."/>
            <person name="Mason T."/>
            <person name="Brenner M."/>
            <person name="Shea T.P."/>
            <person name="Parksey D."/>
            <person name="Nierman W.C."/>
            <person name="Feldblyum T.V."/>
            <person name="Hansen C.L."/>
            <person name="Craven M.B."/>
            <person name="Radune D."/>
            <person name="Vamathevan J."/>
            <person name="Khouri H."/>
            <person name="White O."/>
            <person name="Gruber T.M."/>
            <person name="Ketchum K.A."/>
            <person name="Venter J.C."/>
            <person name="Tettelin H."/>
            <person name="Bryant D.A."/>
            <person name="Fraser C.M."/>
        </authorList>
    </citation>
    <scope>NUCLEOTIDE SEQUENCE [LARGE SCALE GENOMIC DNA]</scope>
    <source>
        <strain evidence="2">ATCC 49652 / DSM 12025 / NBRC 103806 / TLS</strain>
    </source>
</reference>
<dbReference type="KEGG" id="cte:CT1216"/>
<dbReference type="STRING" id="194439.CT1216"/>
<keyword evidence="2" id="KW-1185">Reference proteome</keyword>
<organism evidence="1 2">
    <name type="scientific">Chlorobaculum tepidum (strain ATCC 49652 / DSM 12025 / NBRC 103806 / TLS)</name>
    <name type="common">Chlorobium tepidum</name>
    <dbReference type="NCBI Taxonomy" id="194439"/>
    <lineage>
        <taxon>Bacteria</taxon>
        <taxon>Pseudomonadati</taxon>
        <taxon>Chlorobiota</taxon>
        <taxon>Chlorobiia</taxon>
        <taxon>Chlorobiales</taxon>
        <taxon>Chlorobiaceae</taxon>
        <taxon>Chlorobaculum</taxon>
    </lineage>
</organism>
<name>Q8KD39_CHLTE</name>